<feature type="transmembrane region" description="Helical" evidence="1">
    <location>
        <begin position="122"/>
        <end position="145"/>
    </location>
</feature>
<dbReference type="EMBL" id="JBBPBK010000015">
    <property type="protein sequence ID" value="KAK9269002.1"/>
    <property type="molecule type" value="Genomic_DNA"/>
</dbReference>
<organism evidence="3 4">
    <name type="scientific">Liquidambar formosana</name>
    <name type="common">Formosan gum</name>
    <dbReference type="NCBI Taxonomy" id="63359"/>
    <lineage>
        <taxon>Eukaryota</taxon>
        <taxon>Viridiplantae</taxon>
        <taxon>Streptophyta</taxon>
        <taxon>Embryophyta</taxon>
        <taxon>Tracheophyta</taxon>
        <taxon>Spermatophyta</taxon>
        <taxon>Magnoliopsida</taxon>
        <taxon>eudicotyledons</taxon>
        <taxon>Gunneridae</taxon>
        <taxon>Pentapetalae</taxon>
        <taxon>Saxifragales</taxon>
        <taxon>Altingiaceae</taxon>
        <taxon>Liquidambar</taxon>
    </lineage>
</organism>
<keyword evidence="1" id="KW-1133">Transmembrane helix</keyword>
<dbReference type="GO" id="GO:0004523">
    <property type="term" value="F:RNA-DNA hybrid ribonuclease activity"/>
    <property type="evidence" value="ECO:0007669"/>
    <property type="project" value="InterPro"/>
</dbReference>
<accession>A0AAP0NB61</accession>
<evidence type="ECO:0000313" key="3">
    <source>
        <dbReference type="EMBL" id="KAK9269002.1"/>
    </source>
</evidence>
<evidence type="ECO:0000313" key="4">
    <source>
        <dbReference type="Proteomes" id="UP001415857"/>
    </source>
</evidence>
<proteinExistence type="predicted"/>
<dbReference type="Pfam" id="PF13456">
    <property type="entry name" value="RVT_3"/>
    <property type="match status" value="1"/>
</dbReference>
<keyword evidence="4" id="KW-1185">Reference proteome</keyword>
<comment type="caution">
    <text evidence="3">The sequence shown here is derived from an EMBL/GenBank/DDBJ whole genome shotgun (WGS) entry which is preliminary data.</text>
</comment>
<dbReference type="AlphaFoldDB" id="A0AAP0NB61"/>
<name>A0AAP0NB61_LIQFO</name>
<keyword evidence="1" id="KW-0812">Transmembrane</keyword>
<evidence type="ECO:0000259" key="2">
    <source>
        <dbReference type="Pfam" id="PF13456"/>
    </source>
</evidence>
<dbReference type="Proteomes" id="UP001415857">
    <property type="component" value="Unassembled WGS sequence"/>
</dbReference>
<dbReference type="InterPro" id="IPR002156">
    <property type="entry name" value="RNaseH_domain"/>
</dbReference>
<keyword evidence="1" id="KW-0472">Membrane</keyword>
<evidence type="ECO:0000256" key="1">
    <source>
        <dbReference type="SAM" id="Phobius"/>
    </source>
</evidence>
<dbReference type="PROSITE" id="PS51257">
    <property type="entry name" value="PROKAR_LIPOPROTEIN"/>
    <property type="match status" value="1"/>
</dbReference>
<sequence>MCRPSSPGRVLCLVMNLLFWRAILLVLAIIQGCQEIIHREWECRIDHVHHEGNACADWLAKKARRAPKIIVPPVDCNGAWFPVWFLFSFPAWIQPCALEWRNSSKGRKRRRKAKILDAMEEPFPLSGTFLASQIYIFFMLCDYIFRFYQS</sequence>
<dbReference type="GO" id="GO:0003676">
    <property type="term" value="F:nucleic acid binding"/>
    <property type="evidence" value="ECO:0007669"/>
    <property type="project" value="InterPro"/>
</dbReference>
<feature type="transmembrane region" description="Helical" evidence="1">
    <location>
        <begin position="12"/>
        <end position="30"/>
    </location>
</feature>
<feature type="transmembrane region" description="Helical" evidence="1">
    <location>
        <begin position="81"/>
        <end position="101"/>
    </location>
</feature>
<feature type="domain" description="RNase H type-1" evidence="2">
    <location>
        <begin position="29"/>
        <end position="63"/>
    </location>
</feature>
<gene>
    <name evidence="3" type="ORF">L1049_000770</name>
</gene>
<reference evidence="3 4" key="1">
    <citation type="journal article" date="2024" name="Plant J.">
        <title>Genome sequences and population genomics reveal climatic adaptation and genomic divergence between two closely related sweetgum species.</title>
        <authorList>
            <person name="Xu W.Q."/>
            <person name="Ren C.Q."/>
            <person name="Zhang X.Y."/>
            <person name="Comes H.P."/>
            <person name="Liu X.H."/>
            <person name="Li Y.G."/>
            <person name="Kettle C.J."/>
            <person name="Jalonen R."/>
            <person name="Gaisberger H."/>
            <person name="Ma Y.Z."/>
            <person name="Qiu Y.X."/>
        </authorList>
    </citation>
    <scope>NUCLEOTIDE SEQUENCE [LARGE SCALE GENOMIC DNA]</scope>
    <source>
        <strain evidence="3">Hangzhou</strain>
    </source>
</reference>
<protein>
    <recommendedName>
        <fullName evidence="2">RNase H type-1 domain-containing protein</fullName>
    </recommendedName>
</protein>